<evidence type="ECO:0000313" key="9">
    <source>
        <dbReference type="EMBL" id="CUF99922.1"/>
    </source>
</evidence>
<dbReference type="PANTHER" id="PTHR43977">
    <property type="entry name" value="STRUCTURAL MAINTENANCE OF CHROMOSOMES PROTEIN 3"/>
    <property type="match status" value="1"/>
</dbReference>
<dbReference type="GO" id="GO:0051301">
    <property type="term" value="P:cell division"/>
    <property type="evidence" value="ECO:0007669"/>
    <property type="project" value="UniProtKB-KW"/>
</dbReference>
<feature type="domain" description="SMC hinge" evidence="8">
    <location>
        <begin position="525"/>
        <end position="638"/>
    </location>
</feature>
<dbReference type="GO" id="GO:0016887">
    <property type="term" value="F:ATP hydrolysis activity"/>
    <property type="evidence" value="ECO:0007669"/>
    <property type="project" value="InterPro"/>
</dbReference>
<dbReference type="SUPFAM" id="SSF52540">
    <property type="entry name" value="P-loop containing nucleoside triphosphate hydrolases"/>
    <property type="match status" value="1"/>
</dbReference>
<dbReference type="GO" id="GO:0005524">
    <property type="term" value="F:ATP binding"/>
    <property type="evidence" value="ECO:0007669"/>
    <property type="project" value="InterPro"/>
</dbReference>
<accession>A0A0S4IWL8</accession>
<evidence type="ECO:0000256" key="7">
    <source>
        <dbReference type="SAM" id="Coils"/>
    </source>
</evidence>
<keyword evidence="3" id="KW-0498">Mitosis</keyword>
<sequence length="831" mass="94324">MHIKNIIISGFRSYRDQAFQEELSPKHNVVVGRNGSGKSNFFAAIQFVLSEKFANLSAAERKDLFHAGAGRPLLAVFVEIVFDNSDGRIVIPGRPDETEVRIRRTVGLKQDEFRVNDRRFSSTEIRQLLESAGFSSSNPYYIVEQGKIVSLANMNEDDRYQLIKDVAGTKVYESRRSESELILNESEAKVTKIDEAIKQLEDRLAILEAETTELRAFQLADRNRRAIEYSVYHSELLQAKVELTALEKEHQVIAENDEVVTLDVSLKQEEQRFAAIEKQTRQIEAERMKLEKERTELVSRRALLALKVDDAKVNANNQEKERNELKAREKEMRKGLQATTRDLDQKNKLVSEAEEKSNTAQKTLDAMESELEFLQAKRGRKNQFKSKADRDAWIREEIARNKDVIDSNSQEIKRLNEEERKVNGELNKRLEETKTTAKNVTDAESTLHESEGSRVKLLAERDALNAQRRKLWSSVQEKEQVVRRYNDTVESNAKQFEKCCRLDIRQGILSMKESLAEIGDKHLSAAVHGQIIDLISVEEGFDRAVDVTGGNALFNVIVDSFQVSERILDHMNKRKKPGRVTFFPLDTCKSTPRDIPTTPVFSGLISHITYDKKFASVMAELFGRTAVTQSLEAATNVVRDLDVDAVTRDGDQFSRKGGITGGYIEKRTSRFAANMQLRDSQEKLRLEKESLDMLCQRVAQVEQAVTELLQKIESSASHDASLRANVEGSRLDTRSTEDRCHRLKLLAQQNSRASEVMQKASENLRRANVALSNELVSDFKATLSAEEDRKLEQLQQQVAGARGESSSLQSRLVQFSTEQELLRGQLLIGLS</sequence>
<dbReference type="GO" id="GO:0005694">
    <property type="term" value="C:chromosome"/>
    <property type="evidence" value="ECO:0007669"/>
    <property type="project" value="InterPro"/>
</dbReference>
<keyword evidence="10" id="KW-1185">Reference proteome</keyword>
<reference evidence="10" key="1">
    <citation type="submission" date="2015-09" db="EMBL/GenBank/DDBJ databases">
        <authorList>
            <consortium name="Pathogen Informatics"/>
        </authorList>
    </citation>
    <scope>NUCLEOTIDE SEQUENCE [LARGE SCALE GENOMIC DNA]</scope>
    <source>
        <strain evidence="10">Lake Konstanz</strain>
    </source>
</reference>
<dbReference type="SMART" id="SM00968">
    <property type="entry name" value="SMC_hinge"/>
    <property type="match status" value="1"/>
</dbReference>
<organism evidence="9 10">
    <name type="scientific">Bodo saltans</name>
    <name type="common">Flagellated protozoan</name>
    <dbReference type="NCBI Taxonomy" id="75058"/>
    <lineage>
        <taxon>Eukaryota</taxon>
        <taxon>Discoba</taxon>
        <taxon>Euglenozoa</taxon>
        <taxon>Kinetoplastea</taxon>
        <taxon>Metakinetoplastina</taxon>
        <taxon>Eubodonida</taxon>
        <taxon>Bodonidae</taxon>
        <taxon>Bodo</taxon>
    </lineage>
</organism>
<evidence type="ECO:0000256" key="4">
    <source>
        <dbReference type="ARBA" id="ARBA00023054"/>
    </source>
</evidence>
<feature type="coiled-coil region" evidence="7">
    <location>
        <begin position="743"/>
        <end position="811"/>
    </location>
</feature>
<dbReference type="Gene3D" id="1.20.1060.20">
    <property type="match status" value="1"/>
</dbReference>
<evidence type="ECO:0000259" key="8">
    <source>
        <dbReference type="SMART" id="SM00968"/>
    </source>
</evidence>
<dbReference type="OrthoDB" id="431497at2759"/>
<evidence type="ECO:0000256" key="1">
    <source>
        <dbReference type="ARBA" id="ARBA00005917"/>
    </source>
</evidence>
<dbReference type="InterPro" id="IPR010935">
    <property type="entry name" value="SMC_hinge"/>
</dbReference>
<dbReference type="InterPro" id="IPR027417">
    <property type="entry name" value="P-loop_NTPase"/>
</dbReference>
<dbReference type="Pfam" id="PF02463">
    <property type="entry name" value="SMC_N"/>
    <property type="match status" value="1"/>
</dbReference>
<evidence type="ECO:0000256" key="6">
    <source>
        <dbReference type="ARBA" id="ARBA00023306"/>
    </source>
</evidence>
<proteinExistence type="inferred from homology"/>
<gene>
    <name evidence="9" type="ORF">BSAL_68950c</name>
</gene>
<dbReference type="EMBL" id="CYKH01000484">
    <property type="protein sequence ID" value="CUF99922.1"/>
    <property type="molecule type" value="Genomic_DNA"/>
</dbReference>
<keyword evidence="2" id="KW-0132">Cell division</keyword>
<dbReference type="GO" id="GO:0051276">
    <property type="term" value="P:chromosome organization"/>
    <property type="evidence" value="ECO:0007669"/>
    <property type="project" value="InterPro"/>
</dbReference>
<evidence type="ECO:0000256" key="5">
    <source>
        <dbReference type="ARBA" id="ARBA00023242"/>
    </source>
</evidence>
<dbReference type="Gene3D" id="3.30.70.1620">
    <property type="match status" value="1"/>
</dbReference>
<keyword evidence="6" id="KW-0131">Cell cycle</keyword>
<dbReference type="InterPro" id="IPR003395">
    <property type="entry name" value="RecF/RecN/SMC_N"/>
</dbReference>
<dbReference type="InterPro" id="IPR041741">
    <property type="entry name" value="SMC3_ABC_euk"/>
</dbReference>
<evidence type="ECO:0000256" key="3">
    <source>
        <dbReference type="ARBA" id="ARBA00022776"/>
    </source>
</evidence>
<evidence type="ECO:0000313" key="10">
    <source>
        <dbReference type="Proteomes" id="UP000051952"/>
    </source>
</evidence>
<evidence type="ECO:0000256" key="2">
    <source>
        <dbReference type="ARBA" id="ARBA00022618"/>
    </source>
</evidence>
<dbReference type="FunFam" id="3.40.50.300:FF:000424">
    <property type="entry name" value="Structural maintenance of chromosomes 3"/>
    <property type="match status" value="1"/>
</dbReference>
<dbReference type="Gene3D" id="3.40.50.300">
    <property type="entry name" value="P-loop containing nucleotide triphosphate hydrolases"/>
    <property type="match status" value="1"/>
</dbReference>
<dbReference type="Pfam" id="PF06470">
    <property type="entry name" value="SMC_hinge"/>
    <property type="match status" value="1"/>
</dbReference>
<dbReference type="CDD" id="cd03272">
    <property type="entry name" value="ABC_SMC3_euk"/>
    <property type="match status" value="1"/>
</dbReference>
<keyword evidence="4 7" id="KW-0175">Coiled coil</keyword>
<dbReference type="AlphaFoldDB" id="A0A0S4IWL8"/>
<dbReference type="InterPro" id="IPR036277">
    <property type="entry name" value="SMC_hinge_sf"/>
</dbReference>
<dbReference type="Proteomes" id="UP000051952">
    <property type="component" value="Unassembled WGS sequence"/>
</dbReference>
<comment type="similarity">
    <text evidence="1">Belongs to the SMC family. SMC3 subfamily.</text>
</comment>
<dbReference type="OMA" id="KQVFLHE"/>
<name>A0A0S4IWL8_BODSA</name>
<feature type="coiled-coil region" evidence="7">
    <location>
        <begin position="183"/>
        <end position="436"/>
    </location>
</feature>
<protein>
    <recommendedName>
        <fullName evidence="8">SMC hinge domain-containing protein</fullName>
    </recommendedName>
</protein>
<dbReference type="VEuPathDB" id="TriTrypDB:BSAL_68950c"/>
<dbReference type="SUPFAM" id="SSF75553">
    <property type="entry name" value="Smc hinge domain"/>
    <property type="match status" value="1"/>
</dbReference>
<keyword evidence="5" id="KW-0539">Nucleus</keyword>